<accession>A0A1Y0B4J1</accession>
<protein>
    <submittedName>
        <fullName evidence="1">Uncharacterized protein</fullName>
    </submittedName>
</protein>
<dbReference type="AlphaFoldDB" id="A0A1Y0B4J1"/>
<proteinExistence type="predicted"/>
<organism evidence="1">
    <name type="scientific">Utricularia reniformis</name>
    <dbReference type="NCBI Taxonomy" id="192314"/>
    <lineage>
        <taxon>Eukaryota</taxon>
        <taxon>Viridiplantae</taxon>
        <taxon>Streptophyta</taxon>
        <taxon>Embryophyta</taxon>
        <taxon>Tracheophyta</taxon>
        <taxon>Spermatophyta</taxon>
        <taxon>Magnoliopsida</taxon>
        <taxon>eudicotyledons</taxon>
        <taxon>Gunneridae</taxon>
        <taxon>Pentapetalae</taxon>
        <taxon>asterids</taxon>
        <taxon>lamiids</taxon>
        <taxon>Lamiales</taxon>
        <taxon>Lentibulariaceae</taxon>
        <taxon>Utricularia</taxon>
    </lineage>
</organism>
<reference evidence="1" key="1">
    <citation type="submission" date="2017-03" db="EMBL/GenBank/DDBJ databases">
        <title>The mitochondrial genome of the carnivorous plant Utricularia reniformis (Lentibulariaceae): structure, comparative analysis and evolutionary landmarks.</title>
        <authorList>
            <person name="Silva S.R."/>
            <person name="Alvarenga D.O."/>
            <person name="Michael T.P."/>
            <person name="Miranda V.F.O."/>
            <person name="Varani A.M."/>
        </authorList>
    </citation>
    <scope>NUCLEOTIDE SEQUENCE</scope>
</reference>
<dbReference type="EMBL" id="KY774314">
    <property type="protein sequence ID" value="ART32310.1"/>
    <property type="molecule type" value="Genomic_DNA"/>
</dbReference>
<sequence length="32" mass="3582">MSKALRTYLAKVKQSPTLLPDLLLVVIPMDRA</sequence>
<gene>
    <name evidence="1" type="ORF">AEK19_MT2161</name>
</gene>
<evidence type="ECO:0000313" key="1">
    <source>
        <dbReference type="EMBL" id="ART32310.1"/>
    </source>
</evidence>
<name>A0A1Y0B4J1_9LAMI</name>
<geneLocation type="mitochondrion" evidence="1"/>
<keyword evidence="1" id="KW-0496">Mitochondrion</keyword>